<gene>
    <name evidence="1" type="ORF">NCTC10038_03375</name>
</gene>
<evidence type="ECO:0000313" key="2">
    <source>
        <dbReference type="Proteomes" id="UP000248640"/>
    </source>
</evidence>
<reference evidence="1 2" key="1">
    <citation type="submission" date="2018-06" db="EMBL/GenBank/DDBJ databases">
        <authorList>
            <consortium name="Pathogen Informatics"/>
            <person name="Doyle S."/>
        </authorList>
    </citation>
    <scope>NUCLEOTIDE SEQUENCE [LARGE SCALE GENOMIC DNA]</scope>
    <source>
        <strain evidence="1 2">NCTC10038</strain>
    </source>
</reference>
<sequence>MHQVTGTPSLRASPLPHFDCISSRARWELCFRSGHAVPQRPERDQPVGAGLLAKAECQAMHQVTGRPSSRASPLPHFDCISSRARWELCFRSGHAVPQRPERDQPGGAGLLAKAECRAMHQVTDTLSSRASALPHFDCISSRARWELCFRSGHAVPQRPERDQPVGAGLLAKAECQVMHQVTGTPSSRASPLPHFDCISSRARWELCFGSGHVAP</sequence>
<organism evidence="1 2">
    <name type="scientific">Pseudomonas fluorescens</name>
    <dbReference type="NCBI Taxonomy" id="294"/>
    <lineage>
        <taxon>Bacteria</taxon>
        <taxon>Pseudomonadati</taxon>
        <taxon>Pseudomonadota</taxon>
        <taxon>Gammaproteobacteria</taxon>
        <taxon>Pseudomonadales</taxon>
        <taxon>Pseudomonadaceae</taxon>
        <taxon>Pseudomonas</taxon>
    </lineage>
</organism>
<protein>
    <submittedName>
        <fullName evidence="1">Uncharacterized protein</fullName>
    </submittedName>
</protein>
<accession>A0A8B4I808</accession>
<proteinExistence type="predicted"/>
<dbReference type="Proteomes" id="UP000248640">
    <property type="component" value="Chromosome 1"/>
</dbReference>
<name>A0A8B4I808_PSEFL</name>
<dbReference type="EMBL" id="LS483372">
    <property type="protein sequence ID" value="SQF91947.1"/>
    <property type="molecule type" value="Genomic_DNA"/>
</dbReference>
<dbReference type="AlphaFoldDB" id="A0A8B4I808"/>
<evidence type="ECO:0000313" key="1">
    <source>
        <dbReference type="EMBL" id="SQF91947.1"/>
    </source>
</evidence>